<proteinExistence type="predicted"/>
<evidence type="ECO:0000256" key="1">
    <source>
        <dbReference type="SAM" id="MobiDB-lite"/>
    </source>
</evidence>
<gene>
    <name evidence="3" type="ORF">RGCCGE502_09385</name>
</gene>
<evidence type="ECO:0000256" key="2">
    <source>
        <dbReference type="SAM" id="Phobius"/>
    </source>
</evidence>
<evidence type="ECO:0000313" key="3">
    <source>
        <dbReference type="EMBL" id="EPE98628.1"/>
    </source>
</evidence>
<dbReference type="RefSeq" id="WP_016553915.1">
    <property type="nucleotide sequence ID" value="NZ_AEYE02000011.1"/>
</dbReference>
<keyword evidence="4" id="KW-1185">Reference proteome</keyword>
<feature type="region of interest" description="Disordered" evidence="1">
    <location>
        <begin position="99"/>
        <end position="123"/>
    </location>
</feature>
<dbReference type="eggNOG" id="ENOG50314QV">
    <property type="taxonomic scope" value="Bacteria"/>
</dbReference>
<keyword evidence="2" id="KW-0812">Transmembrane</keyword>
<dbReference type="AlphaFoldDB" id="S3IID4"/>
<feature type="transmembrane region" description="Helical" evidence="2">
    <location>
        <begin position="12"/>
        <end position="31"/>
    </location>
</feature>
<dbReference type="Proteomes" id="UP000014411">
    <property type="component" value="Unassembled WGS sequence"/>
</dbReference>
<name>S3IID4_9HYPH</name>
<dbReference type="EMBL" id="AEYE02000011">
    <property type="protein sequence ID" value="EPE98628.1"/>
    <property type="molecule type" value="Genomic_DNA"/>
</dbReference>
<organism evidence="3 4">
    <name type="scientific">Rhizobium grahamii CCGE 502</name>
    <dbReference type="NCBI Taxonomy" id="990285"/>
    <lineage>
        <taxon>Bacteria</taxon>
        <taxon>Pseudomonadati</taxon>
        <taxon>Pseudomonadota</taxon>
        <taxon>Alphaproteobacteria</taxon>
        <taxon>Hyphomicrobiales</taxon>
        <taxon>Rhizobiaceae</taxon>
        <taxon>Rhizobium/Agrobacterium group</taxon>
        <taxon>Rhizobium</taxon>
    </lineage>
</organism>
<sequence length="123" mass="13218">MIAALTSKWAAYAIGALVAVGLVLLAVNAIYNRGYEAAAEKGRAEVAELKAAAVDARDKEESRQYAANEAAKAREGIRIAEIEAENQSLEQKIEELQRAAKQDPDAGRTALSAPGVRRINKIR</sequence>
<accession>S3IID4</accession>
<dbReference type="STRING" id="990285.RGCCGE502_09385"/>
<keyword evidence="2" id="KW-1133">Transmembrane helix</keyword>
<comment type="caution">
    <text evidence="3">The sequence shown here is derived from an EMBL/GenBank/DDBJ whole genome shotgun (WGS) entry which is preliminary data.</text>
</comment>
<reference evidence="3 4" key="1">
    <citation type="journal article" date="2012" name="J. Bacteriol.">
        <title>Genome sequence of Rhizobium grahamii CCGE502, a broad-host-range symbiont with low nodulation competitiveness in Phaseolus vulgaris.</title>
        <authorList>
            <person name="Althabegoiti M.J."/>
            <person name="Lozano L."/>
            <person name="Torres-Tejerizo G."/>
            <person name="Ormeno-Orrillo E."/>
            <person name="Rogel M.A."/>
            <person name="Gonzalez V."/>
            <person name="Martinez-Romero E."/>
        </authorList>
    </citation>
    <scope>NUCLEOTIDE SEQUENCE [LARGE SCALE GENOMIC DNA]</scope>
    <source>
        <strain evidence="3 4">CCGE 502</strain>
    </source>
</reference>
<protein>
    <submittedName>
        <fullName evidence="3">Uncharacterized protein</fullName>
    </submittedName>
</protein>
<evidence type="ECO:0000313" key="4">
    <source>
        <dbReference type="Proteomes" id="UP000014411"/>
    </source>
</evidence>
<keyword evidence="2" id="KW-0472">Membrane</keyword>
<dbReference type="HOGENOM" id="CLU_2013435_0_0_5"/>